<evidence type="ECO:0000313" key="7">
    <source>
        <dbReference type="Proteomes" id="UP000313395"/>
    </source>
</evidence>
<protein>
    <submittedName>
        <fullName evidence="6">SIS domain-containing protein</fullName>
    </submittedName>
</protein>
<dbReference type="PANTHER" id="PTHR32502:SF3">
    <property type="entry name" value="D-GALACTOSAMINE-6-PHOSPHATE DEAMINASE AGAS-RELATED"/>
    <property type="match status" value="1"/>
</dbReference>
<evidence type="ECO:0000313" key="6">
    <source>
        <dbReference type="EMBL" id="TNV68080.1"/>
    </source>
</evidence>
<keyword evidence="2" id="KW-0677">Repeat</keyword>
<evidence type="ECO:0000259" key="5">
    <source>
        <dbReference type="PROSITE" id="PS51464"/>
    </source>
</evidence>
<comment type="catalytic activity">
    <reaction evidence="4">
        <text>D-galactosamine 6-phosphate + H2O = D-tagatopyranose 1-phosphate + NH4(+)</text>
        <dbReference type="Rhea" id="RHEA:47680"/>
        <dbReference type="ChEBI" id="CHEBI:15377"/>
        <dbReference type="ChEBI" id="CHEBI:28938"/>
        <dbReference type="ChEBI" id="CHEBI:71674"/>
        <dbReference type="ChEBI" id="CHEBI:138150"/>
    </reaction>
</comment>
<keyword evidence="3" id="KW-0378">Hydrolase</keyword>
<name>A0A5C5E613_9LACT</name>
<dbReference type="GO" id="GO:0005886">
    <property type="term" value="C:plasma membrane"/>
    <property type="evidence" value="ECO:0007669"/>
    <property type="project" value="TreeGrafter"/>
</dbReference>
<dbReference type="CDD" id="cd05010">
    <property type="entry name" value="SIS_AgaS_like"/>
    <property type="match status" value="1"/>
</dbReference>
<dbReference type="RefSeq" id="WP_086629822.1">
    <property type="nucleotide sequence ID" value="NZ_VENO01000005.1"/>
</dbReference>
<feature type="domain" description="SIS" evidence="5">
    <location>
        <begin position="42"/>
        <end position="202"/>
    </location>
</feature>
<evidence type="ECO:0000256" key="4">
    <source>
        <dbReference type="ARBA" id="ARBA00029292"/>
    </source>
</evidence>
<evidence type="ECO:0000256" key="1">
    <source>
        <dbReference type="ARBA" id="ARBA00007748"/>
    </source>
</evidence>
<gene>
    <name evidence="6" type="ORF">FHK04_12955</name>
</gene>
<comment type="similarity">
    <text evidence="1">Belongs to the SIS family. AgaS subfamily.</text>
</comment>
<dbReference type="AlphaFoldDB" id="A0A5C5E613"/>
<evidence type="ECO:0000256" key="2">
    <source>
        <dbReference type="ARBA" id="ARBA00022737"/>
    </source>
</evidence>
<dbReference type="InterPro" id="IPR001347">
    <property type="entry name" value="SIS_dom"/>
</dbReference>
<evidence type="ECO:0000256" key="3">
    <source>
        <dbReference type="ARBA" id="ARBA00022801"/>
    </source>
</evidence>
<dbReference type="GO" id="GO:1901135">
    <property type="term" value="P:carbohydrate derivative metabolic process"/>
    <property type="evidence" value="ECO:0007669"/>
    <property type="project" value="InterPro"/>
</dbReference>
<comment type="caution">
    <text evidence="6">The sequence shown here is derived from an EMBL/GenBank/DDBJ whole genome shotgun (WGS) entry which is preliminary data.</text>
</comment>
<dbReference type="InterPro" id="IPR035464">
    <property type="entry name" value="SIS_AgaS"/>
</dbReference>
<dbReference type="GO" id="GO:0009401">
    <property type="term" value="P:phosphoenolpyruvate-dependent sugar phosphotransferase system"/>
    <property type="evidence" value="ECO:0007669"/>
    <property type="project" value="TreeGrafter"/>
</dbReference>
<dbReference type="CDD" id="cd05008">
    <property type="entry name" value="SIS_GlmS_GlmD_1"/>
    <property type="match status" value="1"/>
</dbReference>
<dbReference type="InterPro" id="IPR046348">
    <property type="entry name" value="SIS_dom_sf"/>
</dbReference>
<dbReference type="PANTHER" id="PTHR32502">
    <property type="entry name" value="N-ACETYLGALACTOSAMINE PERMEASE II COMPONENT-RELATED"/>
    <property type="match status" value="1"/>
</dbReference>
<dbReference type="GO" id="GO:0016787">
    <property type="term" value="F:hydrolase activity"/>
    <property type="evidence" value="ECO:0007669"/>
    <property type="project" value="UniProtKB-KW"/>
</dbReference>
<dbReference type="Gene3D" id="3.40.50.10490">
    <property type="entry name" value="Glucose-6-phosphate isomerase like protein, domain 1"/>
    <property type="match status" value="2"/>
</dbReference>
<dbReference type="GO" id="GO:0097367">
    <property type="term" value="F:carbohydrate derivative binding"/>
    <property type="evidence" value="ECO:0007669"/>
    <property type="project" value="InterPro"/>
</dbReference>
<dbReference type="PROSITE" id="PS51464">
    <property type="entry name" value="SIS"/>
    <property type="match status" value="2"/>
</dbReference>
<organism evidence="6 7">
    <name type="scientific">Trichococcus shcherbakoviae subsp. psychrophilus</name>
    <dbReference type="NCBI Taxonomy" id="2585775"/>
    <lineage>
        <taxon>Bacteria</taxon>
        <taxon>Bacillati</taxon>
        <taxon>Bacillota</taxon>
        <taxon>Bacilli</taxon>
        <taxon>Lactobacillales</taxon>
        <taxon>Carnobacteriaceae</taxon>
        <taxon>Trichococcus</taxon>
    </lineage>
</organism>
<dbReference type="SUPFAM" id="SSF53697">
    <property type="entry name" value="SIS domain"/>
    <property type="match status" value="1"/>
</dbReference>
<feature type="domain" description="SIS" evidence="5">
    <location>
        <begin position="221"/>
        <end position="369"/>
    </location>
</feature>
<dbReference type="InterPro" id="IPR050303">
    <property type="entry name" value="GatZ_KbaZ_carbometab"/>
</dbReference>
<dbReference type="Proteomes" id="UP000313395">
    <property type="component" value="Unassembled WGS sequence"/>
</dbReference>
<dbReference type="Pfam" id="PF01380">
    <property type="entry name" value="SIS"/>
    <property type="match status" value="1"/>
</dbReference>
<accession>A0A5C5E613</accession>
<keyword evidence="7" id="KW-1185">Reference proteome</keyword>
<dbReference type="InterPro" id="IPR035466">
    <property type="entry name" value="GlmS/AgaS_SIS"/>
</dbReference>
<sequence length="391" mass="43059">MFTFSENHLTSLGAEITTREIKQQPELWQEAFDYYIRESQRITDFLKVITDTHEHVRVIFTGAGTSAYVGDTILPYLKEIGDEAHFEFQTVATTNLVSNPKSYFKAEIPTVLVSFARSGNSPESLASVELGKQLVNDFYQITITCAPDGKLAQHSDGDDKNLLLLMPSRSNDQGFAMTGSFTCMTLTALLTFDPAEPEEKEAIVSQIISMGRNVIAREVDIQAFVDLDFNRVIYLGSGGLAGLAREVQLKILELTAGKVATAFDSSLGFRHGPKSFVDDKSLVFVFVSNDAYTRKYDIDMLTELDGDKVAQTICGISVDGKLKFEGTNFLFEESYGQVPDAYLALPYAMFGQTLSLFTAIKVGNRPDTPSPSGTVNRIVKGVNIYSVADSE</sequence>
<reference evidence="6 7" key="1">
    <citation type="submission" date="2019-06" db="EMBL/GenBank/DDBJ databases">
        <title>Description Trichococcus psychrophilus sp. nov., isolated from a cold spring, by genomic and phenotypic analyses.</title>
        <authorList>
            <person name="Zakharyuk A."/>
        </authorList>
    </citation>
    <scope>NUCLEOTIDE SEQUENCE [LARGE SCALE GENOMIC DNA]</scope>
    <source>
        <strain evidence="6 7">SKBG</strain>
    </source>
</reference>
<proteinExistence type="inferred from homology"/>
<dbReference type="EMBL" id="VENO01000005">
    <property type="protein sequence ID" value="TNV68080.1"/>
    <property type="molecule type" value="Genomic_DNA"/>
</dbReference>